<evidence type="ECO:0000256" key="5">
    <source>
        <dbReference type="ARBA" id="ARBA00023242"/>
    </source>
</evidence>
<evidence type="ECO:0000256" key="4">
    <source>
        <dbReference type="ARBA" id="ARBA00023163"/>
    </source>
</evidence>
<evidence type="ECO:0000313" key="9">
    <source>
        <dbReference type="Proteomes" id="UP000027456"/>
    </source>
</evidence>
<dbReference type="OrthoDB" id="510325at2759"/>
<dbReference type="GO" id="GO:0003677">
    <property type="term" value="F:DNA binding"/>
    <property type="evidence" value="ECO:0007669"/>
    <property type="project" value="InterPro"/>
</dbReference>
<dbReference type="GO" id="GO:0003899">
    <property type="term" value="F:DNA-directed RNA polymerase activity"/>
    <property type="evidence" value="ECO:0007669"/>
    <property type="project" value="InterPro"/>
</dbReference>
<dbReference type="GO" id="GO:0005736">
    <property type="term" value="C:RNA polymerase I complex"/>
    <property type="evidence" value="ECO:0007669"/>
    <property type="project" value="TreeGrafter"/>
</dbReference>
<proteinExistence type="inferred from homology"/>
<evidence type="ECO:0000256" key="6">
    <source>
        <dbReference type="ARBA" id="ARBA00025751"/>
    </source>
</evidence>
<dbReference type="Pfam" id="PF13656">
    <property type="entry name" value="RNA_pol_L_2"/>
    <property type="match status" value="1"/>
</dbReference>
<dbReference type="Proteomes" id="UP000027456">
    <property type="component" value="Unassembled WGS sequence"/>
</dbReference>
<dbReference type="HOGENOM" id="CLU_090381_3_0_1"/>
<comment type="caution">
    <text evidence="8">The sequence shown here is derived from an EMBL/GenBank/DDBJ whole genome shotgun (WGS) entry which is preliminary data.</text>
</comment>
<keyword evidence="9" id="KW-1185">Reference proteome</keyword>
<dbReference type="InterPro" id="IPR008193">
    <property type="entry name" value="RNA_pol_Rpb11_13-16kDa_CS"/>
</dbReference>
<protein>
    <recommendedName>
        <fullName evidence="2">DNA-directed RNA polymerases I and III subunit RPAC2</fullName>
    </recommendedName>
</protein>
<dbReference type="GO" id="GO:0006362">
    <property type="term" value="P:transcription elongation by RNA polymerase I"/>
    <property type="evidence" value="ECO:0007669"/>
    <property type="project" value="TreeGrafter"/>
</dbReference>
<dbReference type="InterPro" id="IPR022905">
    <property type="entry name" value="Rpo11-like"/>
</dbReference>
<dbReference type="InterPro" id="IPR033898">
    <property type="entry name" value="RNAP_AC19"/>
</dbReference>
<dbReference type="GO" id="GO:0055029">
    <property type="term" value="C:nuclear DNA-directed RNA polymerase complex"/>
    <property type="evidence" value="ECO:0007669"/>
    <property type="project" value="UniProtKB-ARBA"/>
</dbReference>
<comment type="similarity">
    <text evidence="6">Belongs to the archaeal Rpo11/eukaryotic RPB11/RPC19 RNA polymerase subunit family.</text>
</comment>
<name>A0A074S8V8_9AGAM</name>
<dbReference type="STRING" id="1423351.A0A074S8V8"/>
<evidence type="ECO:0000256" key="3">
    <source>
        <dbReference type="ARBA" id="ARBA00022478"/>
    </source>
</evidence>
<evidence type="ECO:0000256" key="2">
    <source>
        <dbReference type="ARBA" id="ARBA00022079"/>
    </source>
</evidence>
<keyword evidence="4" id="KW-0804">Transcription</keyword>
<accession>A0A074S8V8</accession>
<dbReference type="HAMAP" id="MF_00261">
    <property type="entry name" value="RNApol_arch_Rpo11"/>
    <property type="match status" value="1"/>
</dbReference>
<dbReference type="GO" id="GO:0005666">
    <property type="term" value="C:RNA polymerase III complex"/>
    <property type="evidence" value="ECO:0007669"/>
    <property type="project" value="TreeGrafter"/>
</dbReference>
<dbReference type="InterPro" id="IPR009025">
    <property type="entry name" value="RBP11-like_dimer"/>
</dbReference>
<dbReference type="InterPro" id="IPR036603">
    <property type="entry name" value="RBP11-like"/>
</dbReference>
<gene>
    <name evidence="8" type="ORF">V565_000920</name>
</gene>
<dbReference type="FunFam" id="3.30.1360.10:FF:000006">
    <property type="entry name" value="DNA-directed RNA polymerases I and III subunit RPAC2"/>
    <property type="match status" value="1"/>
</dbReference>
<dbReference type="AlphaFoldDB" id="A0A074S8V8"/>
<reference evidence="8 9" key="1">
    <citation type="submission" date="2013-12" db="EMBL/GenBank/DDBJ databases">
        <authorList>
            <person name="Cubeta M."/>
            <person name="Pakala S."/>
            <person name="Fedorova N."/>
            <person name="Thomas E."/>
            <person name="Dean R."/>
            <person name="Jabaji S."/>
            <person name="Neate S."/>
            <person name="Toda T."/>
            <person name="Tavantzis S."/>
            <person name="Vilgalys R."/>
            <person name="Bharathan N."/>
            <person name="Pakala S."/>
            <person name="Losada L.S."/>
            <person name="Zafar N."/>
            <person name="Nierman W."/>
        </authorList>
    </citation>
    <scope>NUCLEOTIDE SEQUENCE [LARGE SCALE GENOMIC DNA]</scope>
    <source>
        <strain evidence="8 9">123E</strain>
    </source>
</reference>
<comment type="subcellular location">
    <subcellularLocation>
        <location evidence="1">Nucleus</location>
    </subcellularLocation>
</comment>
<evidence type="ECO:0000313" key="8">
    <source>
        <dbReference type="EMBL" id="KEP55836.1"/>
    </source>
</evidence>
<dbReference type="SUPFAM" id="SSF55257">
    <property type="entry name" value="RBP11-like subunits of RNA polymerase"/>
    <property type="match status" value="1"/>
</dbReference>
<sequence length="109" mass="12456">MAEVKGMADEAEKIILLKGWTKSAATYCIMNESHTIGNSLRWMLMKNPKVEFCGYSVPHPSENKIHLRIQMYDEEDSLEALITALENLDQVTAEIGTRFDDSMEAYMHE</sequence>
<dbReference type="PROSITE" id="PS01154">
    <property type="entry name" value="RNA_POL_L_13KD"/>
    <property type="match status" value="1"/>
</dbReference>
<keyword evidence="5" id="KW-0539">Nucleus</keyword>
<keyword evidence="3 8" id="KW-0240">DNA-directed RNA polymerase</keyword>
<dbReference type="CDD" id="cd07029">
    <property type="entry name" value="RNAP_I_III_AC19"/>
    <property type="match status" value="1"/>
</dbReference>
<dbReference type="GO" id="GO:0006383">
    <property type="term" value="P:transcription by RNA polymerase III"/>
    <property type="evidence" value="ECO:0007669"/>
    <property type="project" value="TreeGrafter"/>
</dbReference>
<feature type="domain" description="DNA-directed RNA polymerase RBP11-like dimerisation" evidence="7">
    <location>
        <begin position="24"/>
        <end position="95"/>
    </location>
</feature>
<organism evidence="8 9">
    <name type="scientific">Rhizoctonia solani 123E</name>
    <dbReference type="NCBI Taxonomy" id="1423351"/>
    <lineage>
        <taxon>Eukaryota</taxon>
        <taxon>Fungi</taxon>
        <taxon>Dikarya</taxon>
        <taxon>Basidiomycota</taxon>
        <taxon>Agaricomycotina</taxon>
        <taxon>Agaricomycetes</taxon>
        <taxon>Cantharellales</taxon>
        <taxon>Ceratobasidiaceae</taxon>
        <taxon>Rhizoctonia</taxon>
    </lineage>
</organism>
<dbReference type="SMR" id="A0A074S8V8"/>
<dbReference type="PANTHER" id="PTHR13946:SF28">
    <property type="entry name" value="DNA-DIRECTED RNA POLYMERASES I AND III SUBUNIT RPAC2"/>
    <property type="match status" value="1"/>
</dbReference>
<dbReference type="GO" id="GO:0046983">
    <property type="term" value="F:protein dimerization activity"/>
    <property type="evidence" value="ECO:0007669"/>
    <property type="project" value="InterPro"/>
</dbReference>
<evidence type="ECO:0000256" key="1">
    <source>
        <dbReference type="ARBA" id="ARBA00004123"/>
    </source>
</evidence>
<dbReference type="PANTHER" id="PTHR13946">
    <property type="entry name" value="DNA-DIRECTED RNA POLYMERASE I,II,III"/>
    <property type="match status" value="1"/>
</dbReference>
<evidence type="ECO:0000259" key="7">
    <source>
        <dbReference type="Pfam" id="PF13656"/>
    </source>
</evidence>
<dbReference type="Gene3D" id="3.30.1360.10">
    <property type="entry name" value="RNA polymerase, RBP11-like subunit"/>
    <property type="match status" value="1"/>
</dbReference>
<dbReference type="EMBL" id="AZST01000001">
    <property type="protein sequence ID" value="KEP55836.1"/>
    <property type="molecule type" value="Genomic_DNA"/>
</dbReference>